<feature type="region of interest" description="Disordered" evidence="5">
    <location>
        <begin position="518"/>
        <end position="552"/>
    </location>
</feature>
<keyword evidence="2 6" id="KW-0812">Transmembrane</keyword>
<evidence type="ECO:0000313" key="8">
    <source>
        <dbReference type="EMBL" id="KAK2148387.1"/>
    </source>
</evidence>
<feature type="transmembrane region" description="Helical" evidence="6">
    <location>
        <begin position="404"/>
        <end position="422"/>
    </location>
</feature>
<sequence length="559" mass="62337">MLVDDILIEIGEMGTYQIIMYILLGLAGLPTGWQNMGITFVGANIDHWCSIPRLNNLTSKQQKYIAIPDDTDNSYSQCDMFDIDYDHLTDEDINSWNRSLFPKTKTIRCQHGWVYDKSIFTSSLVSQFGLVCDKSSNLFMIQTIYMCGFLTGCVVFGQLADRIGRHKTLLIALMVEILFATGATFVPYYSAYVSLRFVVGAAAAGSFTTVFIMCVEMAGPRFRLSLGVFIQAWFAVGLMTMPAMSYFVRNHIHLQLICALVPIIPWLSLFLVDESPRWLISNGFDEKAMILLAKIAKLNGRKLPNNMNLADNRKHSIYCTTCVPRLIEKLFPGLGVDLLPGSLFLNSFLQAAIELPSYVIIILAMQYLGRKLPGFITLVATGICCLLLTPFLDNTDLQGGATAFLLIGKFFVSATFALIYVYSAELFPTVVREVAVGSSSTCARIGSLLQPQIRLLQSKLWNPAAFFVYGIFAIVGGIMCIFLPETLGQILPETMEDGEIFARSAKINFKTTISRPLETKDSNDVKESEQFLPESRDNKPNQTTINEEADATDILYNRN</sequence>
<dbReference type="InterPro" id="IPR020846">
    <property type="entry name" value="MFS_dom"/>
</dbReference>
<name>A0AAD9MWJ4_9ANNE</name>
<feature type="transmembrane region" description="Helical" evidence="6">
    <location>
        <begin position="169"/>
        <end position="189"/>
    </location>
</feature>
<keyword evidence="3 6" id="KW-1133">Transmembrane helix</keyword>
<dbReference type="Gene3D" id="1.20.1250.20">
    <property type="entry name" value="MFS general substrate transporter like domains"/>
    <property type="match status" value="2"/>
</dbReference>
<feature type="transmembrane region" description="Helical" evidence="6">
    <location>
        <begin position="348"/>
        <end position="368"/>
    </location>
</feature>
<keyword evidence="9" id="KW-1185">Reference proteome</keyword>
<keyword evidence="4 6" id="KW-0472">Membrane</keyword>
<dbReference type="Pfam" id="PF00083">
    <property type="entry name" value="Sugar_tr"/>
    <property type="match status" value="2"/>
</dbReference>
<organism evidence="8 9">
    <name type="scientific">Paralvinella palmiformis</name>
    <dbReference type="NCBI Taxonomy" id="53620"/>
    <lineage>
        <taxon>Eukaryota</taxon>
        <taxon>Metazoa</taxon>
        <taxon>Spiralia</taxon>
        <taxon>Lophotrochozoa</taxon>
        <taxon>Annelida</taxon>
        <taxon>Polychaeta</taxon>
        <taxon>Sedentaria</taxon>
        <taxon>Canalipalpata</taxon>
        <taxon>Terebellida</taxon>
        <taxon>Terebelliformia</taxon>
        <taxon>Alvinellidae</taxon>
        <taxon>Paralvinella</taxon>
    </lineage>
</organism>
<feature type="transmembrane region" description="Helical" evidence="6">
    <location>
        <begin position="226"/>
        <end position="248"/>
    </location>
</feature>
<comment type="caution">
    <text evidence="8">The sequence shown here is derived from an EMBL/GenBank/DDBJ whole genome shotgun (WGS) entry which is preliminary data.</text>
</comment>
<feature type="transmembrane region" description="Helical" evidence="6">
    <location>
        <begin position="374"/>
        <end position="392"/>
    </location>
</feature>
<feature type="transmembrane region" description="Helical" evidence="6">
    <location>
        <begin position="254"/>
        <end position="272"/>
    </location>
</feature>
<dbReference type="InterPro" id="IPR005828">
    <property type="entry name" value="MFS_sugar_transport-like"/>
</dbReference>
<dbReference type="GO" id="GO:0022857">
    <property type="term" value="F:transmembrane transporter activity"/>
    <property type="evidence" value="ECO:0007669"/>
    <property type="project" value="InterPro"/>
</dbReference>
<proteinExistence type="predicted"/>
<dbReference type="PANTHER" id="PTHR24064">
    <property type="entry name" value="SOLUTE CARRIER FAMILY 22 MEMBER"/>
    <property type="match status" value="1"/>
</dbReference>
<feature type="transmembrane region" description="Helical" evidence="6">
    <location>
        <begin position="464"/>
        <end position="483"/>
    </location>
</feature>
<accession>A0AAD9MWJ4</accession>
<dbReference type="PROSITE" id="PS50850">
    <property type="entry name" value="MFS"/>
    <property type="match status" value="1"/>
</dbReference>
<comment type="subcellular location">
    <subcellularLocation>
        <location evidence="1">Membrane</location>
        <topology evidence="1">Multi-pass membrane protein</topology>
    </subcellularLocation>
</comment>
<evidence type="ECO:0000256" key="4">
    <source>
        <dbReference type="ARBA" id="ARBA00023136"/>
    </source>
</evidence>
<feature type="transmembrane region" description="Helical" evidence="6">
    <location>
        <begin position="195"/>
        <end position="214"/>
    </location>
</feature>
<reference evidence="8" key="1">
    <citation type="journal article" date="2023" name="Mol. Biol. Evol.">
        <title>Third-Generation Sequencing Reveals the Adaptive Role of the Epigenome in Three Deep-Sea Polychaetes.</title>
        <authorList>
            <person name="Perez M."/>
            <person name="Aroh O."/>
            <person name="Sun Y."/>
            <person name="Lan Y."/>
            <person name="Juniper S.K."/>
            <person name="Young C.R."/>
            <person name="Angers B."/>
            <person name="Qian P.Y."/>
        </authorList>
    </citation>
    <scope>NUCLEOTIDE SEQUENCE</scope>
    <source>
        <strain evidence="8">P08H-3</strain>
    </source>
</reference>
<evidence type="ECO:0000256" key="6">
    <source>
        <dbReference type="SAM" id="Phobius"/>
    </source>
</evidence>
<evidence type="ECO:0000256" key="2">
    <source>
        <dbReference type="ARBA" id="ARBA00022692"/>
    </source>
</evidence>
<dbReference type="Proteomes" id="UP001208570">
    <property type="component" value="Unassembled WGS sequence"/>
</dbReference>
<feature type="domain" description="Major facilitator superfamily (MFS) profile" evidence="7">
    <location>
        <begin position="20"/>
        <end position="488"/>
    </location>
</feature>
<dbReference type="InterPro" id="IPR036259">
    <property type="entry name" value="MFS_trans_sf"/>
</dbReference>
<dbReference type="GO" id="GO:0016020">
    <property type="term" value="C:membrane"/>
    <property type="evidence" value="ECO:0007669"/>
    <property type="project" value="UniProtKB-SubCell"/>
</dbReference>
<evidence type="ECO:0000313" key="9">
    <source>
        <dbReference type="Proteomes" id="UP001208570"/>
    </source>
</evidence>
<feature type="compositionally biased region" description="Basic and acidic residues" evidence="5">
    <location>
        <begin position="518"/>
        <end position="539"/>
    </location>
</feature>
<protein>
    <recommendedName>
        <fullName evidence="7">Major facilitator superfamily (MFS) profile domain-containing protein</fullName>
    </recommendedName>
</protein>
<feature type="transmembrane region" description="Helical" evidence="6">
    <location>
        <begin position="138"/>
        <end position="157"/>
    </location>
</feature>
<evidence type="ECO:0000256" key="1">
    <source>
        <dbReference type="ARBA" id="ARBA00004141"/>
    </source>
</evidence>
<evidence type="ECO:0000259" key="7">
    <source>
        <dbReference type="PROSITE" id="PS50850"/>
    </source>
</evidence>
<evidence type="ECO:0000256" key="3">
    <source>
        <dbReference type="ARBA" id="ARBA00022989"/>
    </source>
</evidence>
<dbReference type="EMBL" id="JAODUP010000500">
    <property type="protein sequence ID" value="KAK2148387.1"/>
    <property type="molecule type" value="Genomic_DNA"/>
</dbReference>
<evidence type="ECO:0000256" key="5">
    <source>
        <dbReference type="SAM" id="MobiDB-lite"/>
    </source>
</evidence>
<gene>
    <name evidence="8" type="ORF">LSH36_500g01035</name>
</gene>
<dbReference type="SUPFAM" id="SSF103473">
    <property type="entry name" value="MFS general substrate transporter"/>
    <property type="match status" value="1"/>
</dbReference>
<dbReference type="AlphaFoldDB" id="A0AAD9MWJ4"/>
<dbReference type="CDD" id="cd17317">
    <property type="entry name" value="MFS_SLC22"/>
    <property type="match status" value="1"/>
</dbReference>